<keyword evidence="10" id="KW-1015">Disulfide bond</keyword>
<dbReference type="Gene3D" id="3.30.379.10">
    <property type="entry name" value="Chitobiase/beta-hexosaminidase domain 2-like"/>
    <property type="match status" value="1"/>
</dbReference>
<keyword evidence="14" id="KW-1185">Reference proteome</keyword>
<evidence type="ECO:0000256" key="6">
    <source>
        <dbReference type="ARBA" id="ARBA00023295"/>
    </source>
</evidence>
<dbReference type="PANTHER" id="PTHR22600:SF21">
    <property type="entry name" value="BETA-HEXOSAMINIDASE A"/>
    <property type="match status" value="1"/>
</dbReference>
<dbReference type="InterPro" id="IPR025705">
    <property type="entry name" value="Beta_hexosaminidase_sua/sub"/>
</dbReference>
<evidence type="ECO:0000256" key="3">
    <source>
        <dbReference type="ARBA" id="ARBA00022729"/>
    </source>
</evidence>
<dbReference type="EC" id="3.2.1.52" evidence="8"/>
<dbReference type="Gene3D" id="3.20.20.80">
    <property type="entry name" value="Glycosidases"/>
    <property type="match status" value="1"/>
</dbReference>
<name>A0A914UJ16_9BILA</name>
<dbReference type="SUPFAM" id="SSF51445">
    <property type="entry name" value="(Trans)glycosidases"/>
    <property type="match status" value="1"/>
</dbReference>
<evidence type="ECO:0000256" key="9">
    <source>
        <dbReference type="PIRSR" id="PIRSR001093-1"/>
    </source>
</evidence>
<reference evidence="15" key="1">
    <citation type="submission" date="2022-11" db="UniProtKB">
        <authorList>
            <consortium name="WormBaseParasite"/>
        </authorList>
    </citation>
    <scope>IDENTIFICATION</scope>
</reference>
<proteinExistence type="inferred from homology"/>
<evidence type="ECO:0000256" key="10">
    <source>
        <dbReference type="PIRSR" id="PIRSR001093-2"/>
    </source>
</evidence>
<dbReference type="GO" id="GO:0005975">
    <property type="term" value="P:carbohydrate metabolic process"/>
    <property type="evidence" value="ECO:0007669"/>
    <property type="project" value="InterPro"/>
</dbReference>
<dbReference type="GO" id="GO:0006689">
    <property type="term" value="P:ganglioside catabolic process"/>
    <property type="evidence" value="ECO:0007669"/>
    <property type="project" value="TreeGrafter"/>
</dbReference>
<dbReference type="PANTHER" id="PTHR22600">
    <property type="entry name" value="BETA-HEXOSAMINIDASE"/>
    <property type="match status" value="1"/>
</dbReference>
<feature type="disulfide bond" evidence="10">
    <location>
        <begin position="68"/>
        <end position="118"/>
    </location>
</feature>
<sequence>MAVVCSVTTLAAVLFNFVLLFSFTVGAYPTPGQFTEGQPWPLPWNISYYDFNHTLSPGKFNFKTAYKCDIIDQAFIRYQKLLFPSSKKWDDNIDDDFGAGNDADPSLTFLTVTISEECPTGVPQLGMDESYKLDVPSSGAAVLTAAQVWGALRGLETFSQLLFHPDGDENVYKMRAAKIRDYPRFPHRGVLLDTSRHFLPVNSLLANIDVMAHNKFNVFHWHIVDDQSFPYESKTFPNLSVKGAYSKRHIYSQDQIKSIVEYARLRGIRVVAEFDTPGHTESWGKGQPNLLCDCYDDHGKKKDEQALIDPTKQSTWDFLLALFKEILEVFPDHYIHLGGDESWFWIPSCWKNNPIIQQFMNVYGFGNDTQKVENYYFQNFLKLVDRARRGAKFIVWQEVLDNAVDASEAIAHVWKGGSYAEQMQEMATVTANGHYAMLSSCWYLDIFKYGSEEIEGYYKCDPQGFKGSVAQKNLVLGGEAALWGEMVDATNVMARLWPRASAVAERLWSDPAQTASFTDAWPRLHEMSCRLIHRGYASQPVNGPSFCPIPYSGPPS</sequence>
<evidence type="ECO:0000256" key="4">
    <source>
        <dbReference type="ARBA" id="ARBA00022801"/>
    </source>
</evidence>
<dbReference type="GO" id="GO:0016020">
    <property type="term" value="C:membrane"/>
    <property type="evidence" value="ECO:0007669"/>
    <property type="project" value="TreeGrafter"/>
</dbReference>
<evidence type="ECO:0000256" key="1">
    <source>
        <dbReference type="ARBA" id="ARBA00001231"/>
    </source>
</evidence>
<comment type="catalytic activity">
    <reaction evidence="1 8">
        <text>Hydrolysis of terminal non-reducing N-acetyl-D-hexosamine residues in N-acetyl-beta-D-hexosaminides.</text>
        <dbReference type="EC" id="3.2.1.52"/>
    </reaction>
</comment>
<dbReference type="Pfam" id="PF00728">
    <property type="entry name" value="Glyco_hydro_20"/>
    <property type="match status" value="1"/>
</dbReference>
<feature type="disulfide bond" evidence="10">
    <location>
        <begin position="529"/>
        <end position="547"/>
    </location>
</feature>
<organism evidence="14 15">
    <name type="scientific">Plectus sambesii</name>
    <dbReference type="NCBI Taxonomy" id="2011161"/>
    <lineage>
        <taxon>Eukaryota</taxon>
        <taxon>Metazoa</taxon>
        <taxon>Ecdysozoa</taxon>
        <taxon>Nematoda</taxon>
        <taxon>Chromadorea</taxon>
        <taxon>Plectida</taxon>
        <taxon>Plectina</taxon>
        <taxon>Plectoidea</taxon>
        <taxon>Plectidae</taxon>
        <taxon>Plectus</taxon>
    </lineage>
</organism>
<evidence type="ECO:0000256" key="11">
    <source>
        <dbReference type="SAM" id="SignalP"/>
    </source>
</evidence>
<dbReference type="InterPro" id="IPR029019">
    <property type="entry name" value="HEX_eukaryotic_N"/>
</dbReference>
<evidence type="ECO:0000256" key="2">
    <source>
        <dbReference type="ARBA" id="ARBA00006285"/>
    </source>
</evidence>
<evidence type="ECO:0000256" key="5">
    <source>
        <dbReference type="ARBA" id="ARBA00023180"/>
    </source>
</evidence>
<dbReference type="SUPFAM" id="SSF55545">
    <property type="entry name" value="beta-N-acetylhexosaminidase-like domain"/>
    <property type="match status" value="1"/>
</dbReference>
<dbReference type="PRINTS" id="PR00738">
    <property type="entry name" value="GLHYDRLASE20"/>
</dbReference>
<keyword evidence="6 8" id="KW-0326">Glycosidase</keyword>
<dbReference type="AlphaFoldDB" id="A0A914UJ16"/>
<accession>A0A914UJ16</accession>
<evidence type="ECO:0000259" key="12">
    <source>
        <dbReference type="Pfam" id="PF00728"/>
    </source>
</evidence>
<dbReference type="WBParaSite" id="PSAMB.scaffold1050size36677.g10626.t1">
    <property type="protein sequence ID" value="PSAMB.scaffold1050size36677.g10626.t1"/>
    <property type="gene ID" value="PSAMB.scaffold1050size36677.g10626"/>
</dbReference>
<feature type="domain" description="Beta-hexosaminidase eukaryotic type N-terminal" evidence="13">
    <location>
        <begin position="39"/>
        <end position="161"/>
    </location>
</feature>
<feature type="chain" id="PRO_5037645462" description="Beta-hexosaminidase" evidence="11">
    <location>
        <begin position="27"/>
        <end position="556"/>
    </location>
</feature>
<dbReference type="GO" id="GO:0030203">
    <property type="term" value="P:glycosaminoglycan metabolic process"/>
    <property type="evidence" value="ECO:0007669"/>
    <property type="project" value="TreeGrafter"/>
</dbReference>
<keyword evidence="3 11" id="KW-0732">Signal</keyword>
<evidence type="ECO:0000313" key="15">
    <source>
        <dbReference type="WBParaSite" id="PSAMB.scaffold1050size36677.g10626.t1"/>
    </source>
</evidence>
<keyword evidence="4 8" id="KW-0378">Hydrolase</keyword>
<comment type="similarity">
    <text evidence="2 8">Belongs to the glycosyl hydrolase 20 family.</text>
</comment>
<comment type="function">
    <text evidence="7">Responsible for the degradation of GM2 gangliosides, and a variety of other molecules containing terminal N-acetyl hexosamines. Degrades chitotriose.</text>
</comment>
<dbReference type="InterPro" id="IPR017853">
    <property type="entry name" value="GH"/>
</dbReference>
<feature type="active site" description="Proton donor" evidence="9">
    <location>
        <position position="341"/>
    </location>
</feature>
<dbReference type="InterPro" id="IPR015883">
    <property type="entry name" value="Glyco_hydro_20_cat"/>
</dbReference>
<keyword evidence="5" id="KW-0325">Glycoprotein</keyword>
<dbReference type="Proteomes" id="UP000887566">
    <property type="component" value="Unplaced"/>
</dbReference>
<feature type="signal peptide" evidence="11">
    <location>
        <begin position="1"/>
        <end position="26"/>
    </location>
</feature>
<dbReference type="InterPro" id="IPR029018">
    <property type="entry name" value="Hex-like_dom2"/>
</dbReference>
<evidence type="ECO:0000259" key="13">
    <source>
        <dbReference type="Pfam" id="PF14845"/>
    </source>
</evidence>
<evidence type="ECO:0000313" key="14">
    <source>
        <dbReference type="Proteomes" id="UP000887566"/>
    </source>
</evidence>
<evidence type="ECO:0000256" key="8">
    <source>
        <dbReference type="PIRNR" id="PIRNR001093"/>
    </source>
</evidence>
<protein>
    <recommendedName>
        <fullName evidence="8">Beta-hexosaminidase</fullName>
        <ecNumber evidence="8">3.2.1.52</ecNumber>
    </recommendedName>
</protein>
<dbReference type="PIRSF" id="PIRSF001093">
    <property type="entry name" value="B-hxosamndse_ab_euk"/>
    <property type="match status" value="1"/>
</dbReference>
<evidence type="ECO:0000256" key="7">
    <source>
        <dbReference type="ARBA" id="ARBA00053719"/>
    </source>
</evidence>
<feature type="domain" description="Glycoside hydrolase family 20 catalytic" evidence="12">
    <location>
        <begin position="185"/>
        <end position="510"/>
    </location>
</feature>
<dbReference type="GO" id="GO:0004563">
    <property type="term" value="F:beta-N-acetylhexosaminidase activity"/>
    <property type="evidence" value="ECO:0007669"/>
    <property type="project" value="UniProtKB-EC"/>
</dbReference>
<dbReference type="FunFam" id="3.20.20.80:FF:000063">
    <property type="entry name" value="Beta-hexosaminidase"/>
    <property type="match status" value="1"/>
</dbReference>
<dbReference type="GO" id="GO:0005764">
    <property type="term" value="C:lysosome"/>
    <property type="evidence" value="ECO:0007669"/>
    <property type="project" value="TreeGrafter"/>
</dbReference>
<feature type="disulfide bond" evidence="10">
    <location>
        <begin position="294"/>
        <end position="349"/>
    </location>
</feature>
<dbReference type="Pfam" id="PF14845">
    <property type="entry name" value="Glycohydro_20b2"/>
    <property type="match status" value="1"/>
</dbReference>
<dbReference type="CDD" id="cd06562">
    <property type="entry name" value="GH20_HexA_HexB-like"/>
    <property type="match status" value="1"/>
</dbReference>